<sequence length="402" mass="41898">MIKRLLLPAGASASALPLLQGRALRAFADGYVAVLLPAYLIALGLNTWTVGLLATATLLGSALATLAIGAWGHRVHHGRLLLGAAMLMAATGFAFAASSTFGPLLLVAFVGTLNPSAGDVSLFLPLEHARIAEAADGEQRTALFARYSLLGSLLSAFGALAAALPGQITAWSGLSTLAALRCMFVLYGLIGCAVWLLYRKLPKPHEEARKAPAPLGPSRGIVIRLAMLFSVDSFAGGLVVNALLAYWLFQRFDLSLATAGQFFFWSGLCSAASQLAAPQLARRIGLLNTMVFTHIPASVCLIAAAFTPSLGVALGLLIVRSLLSQMDVPARSAFVMAVVTPEERAAAASYTLVPKSLASAAAPSVGGALFAAGLLAAPLVACGVLKIAYDLAIWRSFRQHRH</sequence>
<keyword evidence="3 4" id="KW-0472">Membrane</keyword>
<evidence type="ECO:0000313" key="5">
    <source>
        <dbReference type="EMBL" id="MBA5686280.1"/>
    </source>
</evidence>
<evidence type="ECO:0000256" key="1">
    <source>
        <dbReference type="ARBA" id="ARBA00022692"/>
    </source>
</evidence>
<dbReference type="PANTHER" id="PTHR23520">
    <property type="entry name" value="TRANSPORTER, PUTATIVE (AFU_ORTHOLOGUE AFUA_3G04000)-RELATED"/>
    <property type="match status" value="1"/>
</dbReference>
<organism evidence="5 6">
    <name type="scientific">Rugamonas apoptosis</name>
    <dbReference type="NCBI Taxonomy" id="2758570"/>
    <lineage>
        <taxon>Bacteria</taxon>
        <taxon>Pseudomonadati</taxon>
        <taxon>Pseudomonadota</taxon>
        <taxon>Betaproteobacteria</taxon>
        <taxon>Burkholderiales</taxon>
        <taxon>Oxalobacteraceae</taxon>
        <taxon>Telluria group</taxon>
        <taxon>Rugamonas</taxon>
    </lineage>
</organism>
<feature type="transmembrane region" description="Helical" evidence="4">
    <location>
        <begin position="225"/>
        <end position="249"/>
    </location>
</feature>
<dbReference type="PANTHER" id="PTHR23520:SF5">
    <property type="entry name" value="TRANSPORTER, PUTATIVE (AFU_ORTHOLOGUE AFUA_3G04000)-RELATED"/>
    <property type="match status" value="1"/>
</dbReference>
<dbReference type="EMBL" id="JACEZU010000002">
    <property type="protein sequence ID" value="MBA5686280.1"/>
    <property type="molecule type" value="Genomic_DNA"/>
</dbReference>
<dbReference type="Gene3D" id="1.20.1250.20">
    <property type="entry name" value="MFS general substrate transporter like domains"/>
    <property type="match status" value="1"/>
</dbReference>
<gene>
    <name evidence="5" type="ORF">H3H39_04340</name>
</gene>
<dbReference type="SUPFAM" id="SSF103473">
    <property type="entry name" value="MFS general substrate transporter"/>
    <property type="match status" value="1"/>
</dbReference>
<evidence type="ECO:0000256" key="2">
    <source>
        <dbReference type="ARBA" id="ARBA00022989"/>
    </source>
</evidence>
<feature type="transmembrane region" description="Helical" evidence="4">
    <location>
        <begin position="298"/>
        <end position="319"/>
    </location>
</feature>
<name>A0A7W2IJ14_9BURK</name>
<keyword evidence="6" id="KW-1185">Reference proteome</keyword>
<accession>A0A7W2IJ14</accession>
<feature type="transmembrane region" description="Helical" evidence="4">
    <location>
        <begin position="365"/>
        <end position="389"/>
    </location>
</feature>
<evidence type="ECO:0000256" key="4">
    <source>
        <dbReference type="SAM" id="Phobius"/>
    </source>
</evidence>
<keyword evidence="2 4" id="KW-1133">Transmembrane helix</keyword>
<dbReference type="InterPro" id="IPR011701">
    <property type="entry name" value="MFS"/>
</dbReference>
<evidence type="ECO:0000256" key="3">
    <source>
        <dbReference type="ARBA" id="ARBA00023136"/>
    </source>
</evidence>
<feature type="transmembrane region" description="Helical" evidence="4">
    <location>
        <begin position="147"/>
        <end position="166"/>
    </location>
</feature>
<keyword evidence="1 4" id="KW-0812">Transmembrane</keyword>
<dbReference type="Pfam" id="PF07690">
    <property type="entry name" value="MFS_1"/>
    <property type="match status" value="1"/>
</dbReference>
<dbReference type="AlphaFoldDB" id="A0A7W2IJ14"/>
<dbReference type="GO" id="GO:0022857">
    <property type="term" value="F:transmembrane transporter activity"/>
    <property type="evidence" value="ECO:0007669"/>
    <property type="project" value="InterPro"/>
</dbReference>
<feature type="transmembrane region" description="Helical" evidence="4">
    <location>
        <begin position="38"/>
        <end position="68"/>
    </location>
</feature>
<proteinExistence type="predicted"/>
<evidence type="ECO:0000313" key="6">
    <source>
        <dbReference type="Proteomes" id="UP000573499"/>
    </source>
</evidence>
<feature type="transmembrane region" description="Helical" evidence="4">
    <location>
        <begin position="178"/>
        <end position="198"/>
    </location>
</feature>
<dbReference type="RefSeq" id="WP_182152087.1">
    <property type="nucleotide sequence ID" value="NZ_JACEZU010000002.1"/>
</dbReference>
<comment type="caution">
    <text evidence="5">The sequence shown here is derived from an EMBL/GenBank/DDBJ whole genome shotgun (WGS) entry which is preliminary data.</text>
</comment>
<dbReference type="Proteomes" id="UP000573499">
    <property type="component" value="Unassembled WGS sequence"/>
</dbReference>
<feature type="transmembrane region" description="Helical" evidence="4">
    <location>
        <begin position="255"/>
        <end position="277"/>
    </location>
</feature>
<protein>
    <submittedName>
        <fullName evidence="5">MFS transporter</fullName>
    </submittedName>
</protein>
<feature type="transmembrane region" description="Helical" evidence="4">
    <location>
        <begin position="80"/>
        <end position="98"/>
    </location>
</feature>
<dbReference type="InterPro" id="IPR036259">
    <property type="entry name" value="MFS_trans_sf"/>
</dbReference>
<reference evidence="5 6" key="1">
    <citation type="submission" date="2020-07" db="EMBL/GenBank/DDBJ databases">
        <title>Novel species isolated from subtropical streams in China.</title>
        <authorList>
            <person name="Lu H."/>
        </authorList>
    </citation>
    <scope>NUCLEOTIDE SEQUENCE [LARGE SCALE GENOMIC DNA]</scope>
    <source>
        <strain evidence="5 6">LX47W</strain>
    </source>
</reference>